<gene>
    <name evidence="2" type="ORF">FSP39_014024</name>
</gene>
<feature type="domain" description="Phospholipase A2-like central" evidence="1">
    <location>
        <begin position="245"/>
        <end position="338"/>
    </location>
</feature>
<proteinExistence type="predicted"/>
<dbReference type="GO" id="GO:0006644">
    <property type="term" value="P:phospholipid metabolic process"/>
    <property type="evidence" value="ECO:0007669"/>
    <property type="project" value="InterPro"/>
</dbReference>
<dbReference type="EMBL" id="VSWD01000014">
    <property type="protein sequence ID" value="KAK3083102.1"/>
    <property type="molecule type" value="Genomic_DNA"/>
</dbReference>
<sequence length="386" mass="45708">MVLFKKKDFAVPIFFVLIVLIDYACGEVRNRIFPKNFVSVFYTNSSEKELRIAFKNIVISETSAFLDTYYSMIFHRISDGERLIQTVYQNKQFKDCMYSTDARDVNSFIGDFKNETVSDWMKFPKGKAISNYTNSGHHENVTEYFRHRKDLGELKDKIKINKFAHLCRKFAKGVKRTSHAHKNFHHFQEQEKKFFSDEIDDDVISDDFVFLNPKHDTNTQKKVSTDRKRRSTRNKRSVWSSFLMFPGTKWCGRGQTAKHYNDIGTDNELDECCREHDLCPVLVHPFSFKYHYFNYRFHAVLHCKCDEEFRNCLKQSLSKNANLVGRIYFNIMGSKCLVLRESDVCHRYSWWGTCLEYRKHTVAHVKSQKYFDHVVDDVSEELSNET</sequence>
<dbReference type="InterPro" id="IPR036444">
    <property type="entry name" value="PLipase_A2_dom_sf"/>
</dbReference>
<accession>A0AA89BJE7</accession>
<dbReference type="AlphaFoldDB" id="A0AA89BJE7"/>
<dbReference type="SUPFAM" id="SSF48619">
    <property type="entry name" value="Phospholipase A2, PLA2"/>
    <property type="match status" value="1"/>
</dbReference>
<dbReference type="InterPro" id="IPR016090">
    <property type="entry name" value="PLA2-like_dom"/>
</dbReference>
<dbReference type="GO" id="GO:0050482">
    <property type="term" value="P:arachidonate secretion"/>
    <property type="evidence" value="ECO:0007669"/>
    <property type="project" value="InterPro"/>
</dbReference>
<keyword evidence="3" id="KW-1185">Reference proteome</keyword>
<reference evidence="2" key="1">
    <citation type="submission" date="2019-08" db="EMBL/GenBank/DDBJ databases">
        <title>The improved chromosome-level genome for the pearl oyster Pinctada fucata martensii using PacBio sequencing and Hi-C.</title>
        <authorList>
            <person name="Zheng Z."/>
        </authorList>
    </citation>
    <scope>NUCLEOTIDE SEQUENCE</scope>
    <source>
        <strain evidence="2">ZZ-2019</strain>
        <tissue evidence="2">Adductor muscle</tissue>
    </source>
</reference>
<dbReference type="GO" id="GO:0004623">
    <property type="term" value="F:phospholipase A2 activity"/>
    <property type="evidence" value="ECO:0007669"/>
    <property type="project" value="InterPro"/>
</dbReference>
<dbReference type="PANTHER" id="PTHR12253">
    <property type="entry name" value="RH14732P"/>
    <property type="match status" value="1"/>
</dbReference>
<organism evidence="2 3">
    <name type="scientific">Pinctada imbricata</name>
    <name type="common">Atlantic pearl-oyster</name>
    <name type="synonym">Pinctada martensii</name>
    <dbReference type="NCBI Taxonomy" id="66713"/>
    <lineage>
        <taxon>Eukaryota</taxon>
        <taxon>Metazoa</taxon>
        <taxon>Spiralia</taxon>
        <taxon>Lophotrochozoa</taxon>
        <taxon>Mollusca</taxon>
        <taxon>Bivalvia</taxon>
        <taxon>Autobranchia</taxon>
        <taxon>Pteriomorphia</taxon>
        <taxon>Pterioida</taxon>
        <taxon>Pterioidea</taxon>
        <taxon>Pteriidae</taxon>
        <taxon>Pinctada</taxon>
    </lineage>
</organism>
<protein>
    <recommendedName>
        <fullName evidence="1">Phospholipase A2-like central domain-containing protein</fullName>
    </recommendedName>
</protein>
<comment type="caution">
    <text evidence="2">The sequence shown here is derived from an EMBL/GenBank/DDBJ whole genome shotgun (WGS) entry which is preliminary data.</text>
</comment>
<dbReference type="Pfam" id="PF05826">
    <property type="entry name" value="Phospholip_A2_2"/>
    <property type="match status" value="1"/>
</dbReference>
<dbReference type="Proteomes" id="UP001186944">
    <property type="component" value="Unassembled WGS sequence"/>
</dbReference>
<evidence type="ECO:0000313" key="2">
    <source>
        <dbReference type="EMBL" id="KAK3083102.1"/>
    </source>
</evidence>
<evidence type="ECO:0000259" key="1">
    <source>
        <dbReference type="Pfam" id="PF05826"/>
    </source>
</evidence>
<dbReference type="Gene3D" id="1.20.90.10">
    <property type="entry name" value="Phospholipase A2 domain"/>
    <property type="match status" value="1"/>
</dbReference>
<evidence type="ECO:0000313" key="3">
    <source>
        <dbReference type="Proteomes" id="UP001186944"/>
    </source>
</evidence>
<name>A0AA89BJE7_PINIB</name>